<gene>
    <name evidence="9" type="ORF">BWQ96_06545</name>
</gene>
<feature type="region of interest" description="Disordered" evidence="7">
    <location>
        <begin position="1"/>
        <end position="22"/>
    </location>
</feature>
<keyword evidence="10" id="KW-1185">Reference proteome</keyword>
<name>A0A2V3INQ4_9FLOR</name>
<sequence length="221" mass="24374">MAPTSSAPASTPPSSTPPPPDHSITISGSADLVADFFSYAVNTLLFLRGVYPPDTFKHAQKYGVTVYLSTDQKVQAYLQTVLTQMRTWLHNSALRRLVVIIASAATRNVLERWAFDVNLSEHHQTTPTASNPTSQKDPQRIMSEIQAIIRQISATVTFLPLLDEACSFDILIYTDKAVQTPTKWHESGPRTIPNAEQVTLRSFSTSLHNVDASVSFSITDD</sequence>
<protein>
    <submittedName>
        <fullName evidence="9">Mitotic spindle assembly checkpoint protein MAD2A</fullName>
    </submittedName>
</protein>
<evidence type="ECO:0000256" key="5">
    <source>
        <dbReference type="ARBA" id="ARBA00023242"/>
    </source>
</evidence>
<dbReference type="PANTHER" id="PTHR11842">
    <property type="entry name" value="MITOTIC SPINDLE ASSEMBLY CHECKPOINT PROTEIN MAD2"/>
    <property type="match status" value="1"/>
</dbReference>
<dbReference type="GO" id="GO:0051301">
    <property type="term" value="P:cell division"/>
    <property type="evidence" value="ECO:0007669"/>
    <property type="project" value="UniProtKB-KW"/>
</dbReference>
<keyword evidence="5" id="KW-0539">Nucleus</keyword>
<evidence type="ECO:0000313" key="9">
    <source>
        <dbReference type="EMBL" id="PXF43715.1"/>
    </source>
</evidence>
<dbReference type="Proteomes" id="UP000247409">
    <property type="component" value="Unassembled WGS sequence"/>
</dbReference>
<accession>A0A2V3INQ4</accession>
<evidence type="ECO:0000256" key="4">
    <source>
        <dbReference type="ARBA" id="ARBA00022776"/>
    </source>
</evidence>
<dbReference type="PROSITE" id="PS50815">
    <property type="entry name" value="HORMA"/>
    <property type="match status" value="1"/>
</dbReference>
<comment type="subcellular location">
    <subcellularLocation>
        <location evidence="1">Nucleus</location>
    </subcellularLocation>
</comment>
<dbReference type="PANTHER" id="PTHR11842:SF11">
    <property type="entry name" value="MITOTIC SPINDLE ASSEMBLY CHECKPOINT PROTEIN MAD2A"/>
    <property type="match status" value="1"/>
</dbReference>
<dbReference type="AlphaFoldDB" id="A0A2V3INQ4"/>
<evidence type="ECO:0000256" key="7">
    <source>
        <dbReference type="SAM" id="MobiDB-lite"/>
    </source>
</evidence>
<dbReference type="SUPFAM" id="SSF56019">
    <property type="entry name" value="The spindle assembly checkpoint protein mad2"/>
    <property type="match status" value="1"/>
</dbReference>
<dbReference type="Gene3D" id="3.30.900.10">
    <property type="entry name" value="HORMA domain"/>
    <property type="match status" value="1"/>
</dbReference>
<dbReference type="InterPro" id="IPR003511">
    <property type="entry name" value="HORMA_dom"/>
</dbReference>
<dbReference type="Pfam" id="PF02301">
    <property type="entry name" value="HORMA"/>
    <property type="match status" value="1"/>
</dbReference>
<dbReference type="EMBL" id="NBIV01000114">
    <property type="protein sequence ID" value="PXF43715.1"/>
    <property type="molecule type" value="Genomic_DNA"/>
</dbReference>
<dbReference type="GO" id="GO:0000776">
    <property type="term" value="C:kinetochore"/>
    <property type="evidence" value="ECO:0007669"/>
    <property type="project" value="TreeGrafter"/>
</dbReference>
<evidence type="ECO:0000256" key="1">
    <source>
        <dbReference type="ARBA" id="ARBA00004123"/>
    </source>
</evidence>
<organism evidence="9 10">
    <name type="scientific">Gracilariopsis chorda</name>
    <dbReference type="NCBI Taxonomy" id="448386"/>
    <lineage>
        <taxon>Eukaryota</taxon>
        <taxon>Rhodophyta</taxon>
        <taxon>Florideophyceae</taxon>
        <taxon>Rhodymeniophycidae</taxon>
        <taxon>Gracilariales</taxon>
        <taxon>Gracilariaceae</taxon>
        <taxon>Gracilariopsis</taxon>
    </lineage>
</organism>
<evidence type="ECO:0000256" key="2">
    <source>
        <dbReference type="ARBA" id="ARBA00010348"/>
    </source>
</evidence>
<comment type="caution">
    <text evidence="9">The sequence shown here is derived from an EMBL/GenBank/DDBJ whole genome shotgun (WGS) entry which is preliminary data.</text>
</comment>
<dbReference type="STRING" id="448386.A0A2V3INQ4"/>
<proteinExistence type="inferred from homology"/>
<dbReference type="OrthoDB" id="1806at2759"/>
<keyword evidence="4" id="KW-0498">Mitosis</keyword>
<keyword evidence="6" id="KW-0131">Cell cycle</keyword>
<dbReference type="GO" id="GO:0005737">
    <property type="term" value="C:cytoplasm"/>
    <property type="evidence" value="ECO:0007669"/>
    <property type="project" value="TreeGrafter"/>
</dbReference>
<dbReference type="InterPro" id="IPR045091">
    <property type="entry name" value="Mad2-like"/>
</dbReference>
<feature type="compositionally biased region" description="Pro residues" evidence="7">
    <location>
        <begin position="10"/>
        <end position="21"/>
    </location>
</feature>
<feature type="domain" description="HORMA" evidence="8">
    <location>
        <begin position="27"/>
        <end position="214"/>
    </location>
</feature>
<reference evidence="9 10" key="1">
    <citation type="journal article" date="2018" name="Mol. Biol. Evol.">
        <title>Analysis of the draft genome of the red seaweed Gracilariopsis chorda provides insights into genome size evolution in Rhodophyta.</title>
        <authorList>
            <person name="Lee J."/>
            <person name="Yang E.C."/>
            <person name="Graf L."/>
            <person name="Yang J.H."/>
            <person name="Qiu H."/>
            <person name="Zel Zion U."/>
            <person name="Chan C.X."/>
            <person name="Stephens T.G."/>
            <person name="Weber A.P.M."/>
            <person name="Boo G.H."/>
            <person name="Boo S.M."/>
            <person name="Kim K.M."/>
            <person name="Shin Y."/>
            <person name="Jung M."/>
            <person name="Lee S.J."/>
            <person name="Yim H.S."/>
            <person name="Lee J.H."/>
            <person name="Bhattacharya D."/>
            <person name="Yoon H.S."/>
        </authorList>
    </citation>
    <scope>NUCLEOTIDE SEQUENCE [LARGE SCALE GENOMIC DNA]</scope>
    <source>
        <strain evidence="9 10">SKKU-2015</strain>
        <tissue evidence="9">Whole body</tissue>
    </source>
</reference>
<dbReference type="InterPro" id="IPR036570">
    <property type="entry name" value="HORMA_dom_sf"/>
</dbReference>
<dbReference type="GO" id="GO:0007094">
    <property type="term" value="P:mitotic spindle assembly checkpoint signaling"/>
    <property type="evidence" value="ECO:0007669"/>
    <property type="project" value="TreeGrafter"/>
</dbReference>
<keyword evidence="3" id="KW-0132">Cell division</keyword>
<evidence type="ECO:0000313" key="10">
    <source>
        <dbReference type="Proteomes" id="UP000247409"/>
    </source>
</evidence>
<dbReference type="GO" id="GO:0005654">
    <property type="term" value="C:nucleoplasm"/>
    <property type="evidence" value="ECO:0007669"/>
    <property type="project" value="TreeGrafter"/>
</dbReference>
<evidence type="ECO:0000256" key="6">
    <source>
        <dbReference type="ARBA" id="ARBA00023306"/>
    </source>
</evidence>
<evidence type="ECO:0000259" key="8">
    <source>
        <dbReference type="PROSITE" id="PS50815"/>
    </source>
</evidence>
<evidence type="ECO:0000256" key="3">
    <source>
        <dbReference type="ARBA" id="ARBA00022618"/>
    </source>
</evidence>
<comment type="similarity">
    <text evidence="2">Belongs to the MAD2 family.</text>
</comment>